<feature type="region of interest" description="Disordered" evidence="1">
    <location>
        <begin position="175"/>
        <end position="203"/>
    </location>
</feature>
<name>A0A445EPI8_ARAHY</name>
<reference evidence="2 3" key="1">
    <citation type="submission" date="2019-01" db="EMBL/GenBank/DDBJ databases">
        <title>Sequencing of cultivated peanut Arachis hypogaea provides insights into genome evolution and oil improvement.</title>
        <authorList>
            <person name="Chen X."/>
        </authorList>
    </citation>
    <scope>NUCLEOTIDE SEQUENCE [LARGE SCALE GENOMIC DNA]</scope>
    <source>
        <strain evidence="3">cv. Fuhuasheng</strain>
        <tissue evidence="2">Leaves</tissue>
    </source>
</reference>
<evidence type="ECO:0000256" key="1">
    <source>
        <dbReference type="SAM" id="MobiDB-lite"/>
    </source>
</evidence>
<evidence type="ECO:0000313" key="3">
    <source>
        <dbReference type="Proteomes" id="UP000289738"/>
    </source>
</evidence>
<evidence type="ECO:0000313" key="2">
    <source>
        <dbReference type="EMBL" id="RYR77370.1"/>
    </source>
</evidence>
<dbReference type="EMBL" id="SDMP01000001">
    <property type="protein sequence ID" value="RYR77370.1"/>
    <property type="molecule type" value="Genomic_DNA"/>
</dbReference>
<gene>
    <name evidence="2" type="ORF">Ahy_A01g001801</name>
</gene>
<protein>
    <submittedName>
        <fullName evidence="2">Uncharacterized protein</fullName>
    </submittedName>
</protein>
<proteinExistence type="predicted"/>
<comment type="caution">
    <text evidence="2">The sequence shown here is derived from an EMBL/GenBank/DDBJ whole genome shotgun (WGS) entry which is preliminary data.</text>
</comment>
<dbReference type="AlphaFoldDB" id="A0A445EPI8"/>
<organism evidence="2 3">
    <name type="scientific">Arachis hypogaea</name>
    <name type="common">Peanut</name>
    <dbReference type="NCBI Taxonomy" id="3818"/>
    <lineage>
        <taxon>Eukaryota</taxon>
        <taxon>Viridiplantae</taxon>
        <taxon>Streptophyta</taxon>
        <taxon>Embryophyta</taxon>
        <taxon>Tracheophyta</taxon>
        <taxon>Spermatophyta</taxon>
        <taxon>Magnoliopsida</taxon>
        <taxon>eudicotyledons</taxon>
        <taxon>Gunneridae</taxon>
        <taxon>Pentapetalae</taxon>
        <taxon>rosids</taxon>
        <taxon>fabids</taxon>
        <taxon>Fabales</taxon>
        <taxon>Fabaceae</taxon>
        <taxon>Papilionoideae</taxon>
        <taxon>50 kb inversion clade</taxon>
        <taxon>dalbergioids sensu lato</taxon>
        <taxon>Dalbergieae</taxon>
        <taxon>Pterocarpus clade</taxon>
        <taxon>Arachis</taxon>
    </lineage>
</organism>
<dbReference type="STRING" id="3818.A0A445EPI8"/>
<sequence>MVPAAPPWRRCSALLHGDGAVHSSMATVRCSSPCRLLHGDSAKPLSFLFSFFLFFSFLASSSSRTGDACRIIATSISLASFDATQRPPLRWSIALATRRPTLKVLNLLRYSNVFEIQLAGHEHELIEMNSNSDKLWQSYNELLEFKIVLQKIIECCDTRFLDEELTEIVEIVKRTLPPPPEDANGAEATKSNGDEGGEQMETS</sequence>
<accession>A0A445EPI8</accession>
<dbReference type="Proteomes" id="UP000289738">
    <property type="component" value="Chromosome A01"/>
</dbReference>
<keyword evidence="3" id="KW-1185">Reference proteome</keyword>